<gene>
    <name evidence="1" type="ORF">CGS49_09440</name>
</gene>
<evidence type="ECO:0000313" key="1">
    <source>
        <dbReference type="EMBL" id="PDX60236.1"/>
    </source>
</evidence>
<keyword evidence="2" id="KW-1185">Reference proteome</keyword>
<dbReference type="EMBL" id="NMTR01000021">
    <property type="protein sequence ID" value="PDX60236.1"/>
    <property type="molecule type" value="Genomic_DNA"/>
</dbReference>
<sequence length="206" mass="22613">MTAIKICLLLGAIGHVLCRHCDCIITYTPGGRFDFGMLQDNTKMAALFENAPLKNPLVSILLGVASMTVELLGYLALCSWMQQFSPVAARIMLVCTVVMFVPGVVHHVFCGTVEWFYIRLGRTEEARQVILEFFKKTMSTMLACFVGFLVFSVVLLVMVAMGLTALPRWACLLNLLVLFAVMAPFRIVGTLNIAGALMLAGLCILL</sequence>
<reference evidence="1 2" key="1">
    <citation type="journal article" date="2017" name="Front. Microbiol.">
        <title>New Insights into the Diversity of the Genus Faecalibacterium.</title>
        <authorList>
            <person name="Benevides L."/>
            <person name="Burman S."/>
            <person name="Martin R."/>
            <person name="Robert V."/>
            <person name="Thomas M."/>
            <person name="Miquel S."/>
            <person name="Chain F."/>
            <person name="Sokol H."/>
            <person name="Bermudez-Humaran L.G."/>
            <person name="Morrison M."/>
            <person name="Langella P."/>
            <person name="Azevedo V.A."/>
            <person name="Chatel J.M."/>
            <person name="Soares S."/>
        </authorList>
    </citation>
    <scope>NUCLEOTIDE SEQUENCE [LARGE SCALE GENOMIC DNA]</scope>
    <source>
        <strain evidence="2">CNCM I-4541</strain>
    </source>
</reference>
<accession>A0ACC9CWS1</accession>
<evidence type="ECO:0000313" key="2">
    <source>
        <dbReference type="Proteomes" id="UP000220959"/>
    </source>
</evidence>
<dbReference type="Proteomes" id="UP000220959">
    <property type="component" value="Unassembled WGS sequence"/>
</dbReference>
<protein>
    <submittedName>
        <fullName evidence="1">Uncharacterized protein</fullName>
    </submittedName>
</protein>
<comment type="caution">
    <text evidence="1">The sequence shown here is derived from an EMBL/GenBank/DDBJ whole genome shotgun (WGS) entry which is preliminary data.</text>
</comment>
<proteinExistence type="predicted"/>
<organism evidence="1 2">
    <name type="scientific">Faecalibacterium langellae</name>
    <dbReference type="NCBI Taxonomy" id="3435293"/>
    <lineage>
        <taxon>Bacteria</taxon>
        <taxon>Bacillati</taxon>
        <taxon>Bacillota</taxon>
        <taxon>Clostridia</taxon>
        <taxon>Eubacteriales</taxon>
        <taxon>Oscillospiraceae</taxon>
        <taxon>Faecalibacterium</taxon>
    </lineage>
</organism>
<name>A0ACC9CWS1_9FIRM</name>